<proteinExistence type="predicted"/>
<feature type="transmembrane region" description="Helical" evidence="1">
    <location>
        <begin position="6"/>
        <end position="27"/>
    </location>
</feature>
<feature type="transmembrane region" description="Helical" evidence="1">
    <location>
        <begin position="79"/>
        <end position="101"/>
    </location>
</feature>
<keyword evidence="1" id="KW-1133">Transmembrane helix</keyword>
<sequence length="106" mass="11291">MDNMWAGVAILIVAGALPCIISGYLIAVKQQRHLIAGWNESKISNPVAYARLVGFSVLLLGVAIMLIAAGLALQLLTENQLVICLLAVSVLPVIAAVAAYFRYRKA</sequence>
<evidence type="ECO:0000256" key="1">
    <source>
        <dbReference type="SAM" id="Phobius"/>
    </source>
</evidence>
<reference evidence="2 3" key="1">
    <citation type="submission" date="2023-07" db="EMBL/GenBank/DDBJ databases">
        <title>Sorghum-associated microbial communities from plants grown in Nebraska, USA.</title>
        <authorList>
            <person name="Schachtman D."/>
        </authorList>
    </citation>
    <scope>NUCLEOTIDE SEQUENCE [LARGE SCALE GENOMIC DNA]</scope>
    <source>
        <strain evidence="2 3">4138</strain>
    </source>
</reference>
<dbReference type="RefSeq" id="WP_310273325.1">
    <property type="nucleotide sequence ID" value="NZ_JAVDWR010000001.1"/>
</dbReference>
<evidence type="ECO:0000313" key="2">
    <source>
        <dbReference type="EMBL" id="MDR7119105.1"/>
    </source>
</evidence>
<name>A0ABU1VTR1_9GAMM</name>
<accession>A0ABU1VTR1</accession>
<dbReference type="EMBL" id="JAVDWR010000001">
    <property type="protein sequence ID" value="MDR7119105.1"/>
    <property type="molecule type" value="Genomic_DNA"/>
</dbReference>
<dbReference type="InterPro" id="IPR017259">
    <property type="entry name" value="UCP037672"/>
</dbReference>
<evidence type="ECO:0000313" key="3">
    <source>
        <dbReference type="Proteomes" id="UP001257909"/>
    </source>
</evidence>
<keyword evidence="1" id="KW-0472">Membrane</keyword>
<dbReference type="Pfam" id="PF12650">
    <property type="entry name" value="DUF3784"/>
    <property type="match status" value="1"/>
</dbReference>
<comment type="caution">
    <text evidence="2">The sequence shown here is derived from an EMBL/GenBank/DDBJ whole genome shotgun (WGS) entry which is preliminary data.</text>
</comment>
<dbReference type="Proteomes" id="UP001257909">
    <property type="component" value="Unassembled WGS sequence"/>
</dbReference>
<evidence type="ECO:0008006" key="4">
    <source>
        <dbReference type="Google" id="ProtNLM"/>
    </source>
</evidence>
<keyword evidence="1" id="KW-0812">Transmembrane</keyword>
<keyword evidence="3" id="KW-1185">Reference proteome</keyword>
<gene>
    <name evidence="2" type="ORF">J2W69_000020</name>
</gene>
<feature type="transmembrane region" description="Helical" evidence="1">
    <location>
        <begin position="48"/>
        <end position="73"/>
    </location>
</feature>
<protein>
    <recommendedName>
        <fullName evidence="4">DUF3784 domain-containing protein</fullName>
    </recommendedName>
</protein>
<organism evidence="2 3">
    <name type="scientific">Rheinheimera soli</name>
    <dbReference type="NCBI Taxonomy" id="443616"/>
    <lineage>
        <taxon>Bacteria</taxon>
        <taxon>Pseudomonadati</taxon>
        <taxon>Pseudomonadota</taxon>
        <taxon>Gammaproteobacteria</taxon>
        <taxon>Chromatiales</taxon>
        <taxon>Chromatiaceae</taxon>
        <taxon>Rheinheimera</taxon>
    </lineage>
</organism>